<comment type="pathway">
    <text evidence="3">Amino-acid biosynthesis; L-methionine biosynthesis via de novo pathway; L-homocysteine from O-succinyl-L-homoserine: step 1/1.</text>
</comment>
<evidence type="ECO:0000256" key="6">
    <source>
        <dbReference type="SAM" id="MobiDB-lite"/>
    </source>
</evidence>
<gene>
    <name evidence="3" type="primary">metZ</name>
    <name evidence="7" type="ORF">Tasa_004_134</name>
</gene>
<dbReference type="Gene3D" id="3.40.640.10">
    <property type="entry name" value="Type I PLP-dependent aspartate aminotransferase-like (Major domain)"/>
    <property type="match status" value="1"/>
</dbReference>
<comment type="subunit">
    <text evidence="3">Homotetramer.</text>
</comment>
<keyword evidence="8" id="KW-1185">Reference proteome</keyword>
<dbReference type="InterPro" id="IPR015422">
    <property type="entry name" value="PyrdxlP-dep_Trfase_small"/>
</dbReference>
<feature type="modified residue" description="N6-(pyridoxal phosphate)lysine" evidence="3 4">
    <location>
        <position position="234"/>
    </location>
</feature>
<dbReference type="GO" id="GO:0005737">
    <property type="term" value="C:cytoplasm"/>
    <property type="evidence" value="ECO:0007669"/>
    <property type="project" value="TreeGrafter"/>
</dbReference>
<keyword evidence="2 3" id="KW-0663">Pyridoxal phosphate</keyword>
<dbReference type="EC" id="2.5.1.-" evidence="3"/>
<dbReference type="EMBL" id="BALE01000004">
    <property type="protein sequence ID" value="GAN53069.1"/>
    <property type="molecule type" value="Genomic_DNA"/>
</dbReference>
<evidence type="ECO:0000256" key="5">
    <source>
        <dbReference type="RuleBase" id="RU362118"/>
    </source>
</evidence>
<dbReference type="FunFam" id="3.40.640.10:FF:000046">
    <property type="entry name" value="Cystathionine gamma-lyase"/>
    <property type="match status" value="1"/>
</dbReference>
<dbReference type="Pfam" id="PF01053">
    <property type="entry name" value="Cys_Met_Meta_PP"/>
    <property type="match status" value="1"/>
</dbReference>
<dbReference type="GO" id="GO:0016765">
    <property type="term" value="F:transferase activity, transferring alkyl or aryl (other than methyl) groups"/>
    <property type="evidence" value="ECO:0007669"/>
    <property type="project" value="UniProtKB-UniRule"/>
</dbReference>
<keyword evidence="3" id="KW-0808">Transferase</keyword>
<evidence type="ECO:0000256" key="1">
    <source>
        <dbReference type="ARBA" id="ARBA00001933"/>
    </source>
</evidence>
<keyword evidence="3" id="KW-0486">Methionine biosynthesis</keyword>
<dbReference type="GO" id="GO:0071268">
    <property type="term" value="P:homocysteine biosynthetic process"/>
    <property type="evidence" value="ECO:0007669"/>
    <property type="project" value="InterPro"/>
</dbReference>
<dbReference type="GO" id="GO:0030170">
    <property type="term" value="F:pyridoxal phosphate binding"/>
    <property type="evidence" value="ECO:0007669"/>
    <property type="project" value="UniProtKB-UniRule"/>
</dbReference>
<dbReference type="PANTHER" id="PTHR11808:SF80">
    <property type="entry name" value="CYSTATHIONINE GAMMA-LYASE"/>
    <property type="match status" value="1"/>
</dbReference>
<dbReference type="STRING" id="1231623.Tasa_004_134"/>
<protein>
    <recommendedName>
        <fullName evidence="3">O-succinylhomoserine sulfhydrylase</fullName>
        <shortName evidence="3">OSH sulfhydrylase</shortName>
        <shortName evidence="3">OSHS sulfhydrylase</shortName>
        <ecNumber evidence="3">2.5.1.-</ecNumber>
    </recommendedName>
</protein>
<proteinExistence type="inferred from homology"/>
<name>A0A0D6MHE8_9PROT</name>
<dbReference type="InterPro" id="IPR006234">
    <property type="entry name" value="O-succ-hSer_sulfhydrylase"/>
</dbReference>
<dbReference type="CDD" id="cd00614">
    <property type="entry name" value="CGS_like"/>
    <property type="match status" value="1"/>
</dbReference>
<dbReference type="InterPro" id="IPR015421">
    <property type="entry name" value="PyrdxlP-dep_Trfase_major"/>
</dbReference>
<dbReference type="UniPathway" id="UPA00051">
    <property type="reaction ID" value="UER00449"/>
</dbReference>
<dbReference type="GO" id="GO:0019346">
    <property type="term" value="P:transsulfuration"/>
    <property type="evidence" value="ECO:0007669"/>
    <property type="project" value="InterPro"/>
</dbReference>
<accession>A0A0D6MHE8</accession>
<organism evidence="7 8">
    <name type="scientific">Tanticharoenia sakaeratensis NBRC 103193</name>
    <dbReference type="NCBI Taxonomy" id="1231623"/>
    <lineage>
        <taxon>Bacteria</taxon>
        <taxon>Pseudomonadati</taxon>
        <taxon>Pseudomonadota</taxon>
        <taxon>Alphaproteobacteria</taxon>
        <taxon>Acetobacterales</taxon>
        <taxon>Acetobacteraceae</taxon>
        <taxon>Tanticharoenia</taxon>
    </lineage>
</organism>
<dbReference type="Gene3D" id="3.90.1150.10">
    <property type="entry name" value="Aspartate Aminotransferase, domain 1"/>
    <property type="match status" value="1"/>
</dbReference>
<reference evidence="7 8" key="1">
    <citation type="submission" date="2012-10" db="EMBL/GenBank/DDBJ databases">
        <title>Genome sequencing of Tanticharoenia sakaeratensis NBRC 103193.</title>
        <authorList>
            <person name="Azuma Y."/>
            <person name="Hadano H."/>
            <person name="Hirakawa H."/>
            <person name="Matsushita K."/>
        </authorList>
    </citation>
    <scope>NUCLEOTIDE SEQUENCE [LARGE SCALE GENOMIC DNA]</scope>
    <source>
        <strain evidence="7 8">NBRC 103193</strain>
    </source>
</reference>
<evidence type="ECO:0000256" key="3">
    <source>
        <dbReference type="HAMAP-Rule" id="MF_02056"/>
    </source>
</evidence>
<sequence length="424" mass="44885">MIRPLGAVRRAPEGPNPGLRDMTHSSDSSNAWHPATRLLHAGVERTPFGETSEGIFLTSGFVYDSAEQAAATFTGDVEHYQYSRFGNPTVDALQTRLALLEGAEACIATSSGMGAVSSALLSHVRTGERVVASRALFGSCYWIVDQLLPRYGIETEFVDGHDLAAWERALSKPASAVLLESPSNPMLDIVDLESIASLAHRAGALLMVDNAFASPAGQAPLTLGADVVIYSCTKHIDGQGRVLGGAVLGRKAWITDTLQPFTRNTGNTLSPFNAWVLLKGLETLDLRVERMASNAAQVADFLADARGVAGLRYPGRADHPQHALAARQMRNGGTMVAVEIEGGRPGAFRFLNALKLIAISNNLGDARSLATHPATTTHMRVGPEARAALGITEGAVRLSIGLEDARDLIADLAHGLDAALATPT</sequence>
<dbReference type="SUPFAM" id="SSF53383">
    <property type="entry name" value="PLP-dependent transferases"/>
    <property type="match status" value="1"/>
</dbReference>
<evidence type="ECO:0000313" key="7">
    <source>
        <dbReference type="EMBL" id="GAN53069.1"/>
    </source>
</evidence>
<dbReference type="InterPro" id="IPR015424">
    <property type="entry name" value="PyrdxlP-dep_Trfase"/>
</dbReference>
<comment type="catalytic activity">
    <reaction evidence="3">
        <text>O-succinyl-L-homoserine + hydrogen sulfide = L-homocysteine + succinate</text>
        <dbReference type="Rhea" id="RHEA:27826"/>
        <dbReference type="ChEBI" id="CHEBI:29919"/>
        <dbReference type="ChEBI" id="CHEBI:30031"/>
        <dbReference type="ChEBI" id="CHEBI:57661"/>
        <dbReference type="ChEBI" id="CHEBI:58199"/>
    </reaction>
</comment>
<evidence type="ECO:0000256" key="4">
    <source>
        <dbReference type="PIRSR" id="PIRSR001434-2"/>
    </source>
</evidence>
<dbReference type="PIRSF" id="PIRSF001434">
    <property type="entry name" value="CGS"/>
    <property type="match status" value="1"/>
</dbReference>
<comment type="cofactor">
    <cofactor evidence="1 3 5">
        <name>pyridoxal 5'-phosphate</name>
        <dbReference type="ChEBI" id="CHEBI:597326"/>
    </cofactor>
</comment>
<evidence type="ECO:0000313" key="8">
    <source>
        <dbReference type="Proteomes" id="UP000032679"/>
    </source>
</evidence>
<dbReference type="HAMAP" id="MF_02056">
    <property type="entry name" value="MetZ"/>
    <property type="match status" value="1"/>
</dbReference>
<comment type="function">
    <text evidence="3">Catalyzes the formation of L-homocysteine from O-succinyl-L-homoserine (OSHS) and hydrogen sulfide.</text>
</comment>
<dbReference type="Proteomes" id="UP000032679">
    <property type="component" value="Unassembled WGS sequence"/>
</dbReference>
<comment type="similarity">
    <text evidence="3">Belongs to the trans-sulfuration enzymes family. MetZ subfamily.</text>
</comment>
<dbReference type="GO" id="GO:0071266">
    <property type="term" value="P:'de novo' L-methionine biosynthetic process"/>
    <property type="evidence" value="ECO:0007669"/>
    <property type="project" value="UniProtKB-UniRule"/>
</dbReference>
<dbReference type="PANTHER" id="PTHR11808">
    <property type="entry name" value="TRANS-SULFURATION ENZYME FAMILY MEMBER"/>
    <property type="match status" value="1"/>
</dbReference>
<dbReference type="InterPro" id="IPR000277">
    <property type="entry name" value="Cys/Met-Metab_PyrdxlP-dep_enz"/>
</dbReference>
<dbReference type="NCBIfam" id="TIGR01325">
    <property type="entry name" value="O_suc_HS_sulf"/>
    <property type="match status" value="1"/>
</dbReference>
<comment type="caution">
    <text evidence="7">The sequence shown here is derived from an EMBL/GenBank/DDBJ whole genome shotgun (WGS) entry which is preliminary data.</text>
</comment>
<keyword evidence="3" id="KW-0028">Amino-acid biosynthesis</keyword>
<dbReference type="AlphaFoldDB" id="A0A0D6MHE8"/>
<feature type="region of interest" description="Disordered" evidence="6">
    <location>
        <begin position="1"/>
        <end position="31"/>
    </location>
</feature>
<evidence type="ECO:0000256" key="2">
    <source>
        <dbReference type="ARBA" id="ARBA00022898"/>
    </source>
</evidence>
<dbReference type="GO" id="GO:0016846">
    <property type="term" value="F:carbon-sulfur lyase activity"/>
    <property type="evidence" value="ECO:0007669"/>
    <property type="project" value="TreeGrafter"/>
</dbReference>